<feature type="transmembrane region" description="Helical" evidence="6">
    <location>
        <begin position="168"/>
        <end position="187"/>
    </location>
</feature>
<keyword evidence="4 6" id="KW-1133">Transmembrane helix</keyword>
<evidence type="ECO:0000256" key="5">
    <source>
        <dbReference type="ARBA" id="ARBA00023136"/>
    </source>
</evidence>
<comment type="subcellular location">
    <subcellularLocation>
        <location evidence="1">Membrane</location>
        <topology evidence="1">Multi-pass membrane protein</topology>
    </subcellularLocation>
</comment>
<dbReference type="Proteomes" id="UP000254263">
    <property type="component" value="Unassembled WGS sequence"/>
</dbReference>
<dbReference type="EMBL" id="UGTI01000001">
    <property type="protein sequence ID" value="SUB78644.1"/>
    <property type="molecule type" value="Genomic_DNA"/>
</dbReference>
<dbReference type="AlphaFoldDB" id="A0A379DL10"/>
<reference evidence="7 8" key="1">
    <citation type="submission" date="2018-06" db="EMBL/GenBank/DDBJ databases">
        <authorList>
            <consortium name="Pathogen Informatics"/>
            <person name="Doyle S."/>
        </authorList>
    </citation>
    <scope>NUCLEOTIDE SEQUENCE [LARGE SCALE GENOMIC DNA]</scope>
    <source>
        <strain evidence="7 8">NCTC13100</strain>
    </source>
</reference>
<evidence type="ECO:0000256" key="4">
    <source>
        <dbReference type="ARBA" id="ARBA00022989"/>
    </source>
</evidence>
<feature type="transmembrane region" description="Helical" evidence="6">
    <location>
        <begin position="26"/>
        <end position="46"/>
    </location>
</feature>
<dbReference type="CDD" id="cd10432">
    <property type="entry name" value="BI-1-like_bacterial"/>
    <property type="match status" value="1"/>
</dbReference>
<feature type="transmembrane region" description="Helical" evidence="6">
    <location>
        <begin position="113"/>
        <end position="132"/>
    </location>
</feature>
<dbReference type="InterPro" id="IPR006214">
    <property type="entry name" value="Bax_inhibitor_1-related"/>
</dbReference>
<evidence type="ECO:0000313" key="8">
    <source>
        <dbReference type="Proteomes" id="UP000254263"/>
    </source>
</evidence>
<organism evidence="7 8">
    <name type="scientific">Porphyromonas macacae</name>
    <dbReference type="NCBI Taxonomy" id="28115"/>
    <lineage>
        <taxon>Bacteria</taxon>
        <taxon>Pseudomonadati</taxon>
        <taxon>Bacteroidota</taxon>
        <taxon>Bacteroidia</taxon>
        <taxon>Bacteroidales</taxon>
        <taxon>Porphyromonadaceae</taxon>
        <taxon>Porphyromonas</taxon>
    </lineage>
</organism>
<feature type="transmembrane region" description="Helical" evidence="6">
    <location>
        <begin position="207"/>
        <end position="227"/>
    </location>
</feature>
<comment type="similarity">
    <text evidence="2 6">Belongs to the BI1 family.</text>
</comment>
<sequence>MDFNNRVTQTGAYVAGSVMSKLLSKVFLWMTIALGITGLTSMLVYNSSFMFTLMQTPMLMWGLVIAELIMVIALSAAINKISFTAATLMFIIYSILNGVMLSSIFLIYTRASISLAFFVTAGTFGAMALWGYTTRRDLSKMGSILFMALIGLIIATIVNIFLKSSAIYWITTYAGVLIFTGLTAWDVQKIKRMLSTADEVNDTTKKVALLGALSLYLDFINLFLYILRIFGNKN</sequence>
<dbReference type="Pfam" id="PF01027">
    <property type="entry name" value="Bax1-I"/>
    <property type="match status" value="1"/>
</dbReference>
<dbReference type="RefSeq" id="WP_018359949.1">
    <property type="nucleotide sequence ID" value="NZ_UGTI01000001.1"/>
</dbReference>
<dbReference type="PANTHER" id="PTHR23291">
    <property type="entry name" value="BAX INHIBITOR-RELATED"/>
    <property type="match status" value="1"/>
</dbReference>
<evidence type="ECO:0000256" key="2">
    <source>
        <dbReference type="ARBA" id="ARBA00010350"/>
    </source>
</evidence>
<evidence type="ECO:0000256" key="3">
    <source>
        <dbReference type="ARBA" id="ARBA00022692"/>
    </source>
</evidence>
<protein>
    <submittedName>
        <fullName evidence="7">Inner membrane protein YbhL</fullName>
    </submittedName>
</protein>
<proteinExistence type="inferred from homology"/>
<evidence type="ECO:0000313" key="7">
    <source>
        <dbReference type="EMBL" id="SUB78644.1"/>
    </source>
</evidence>
<keyword evidence="3 6" id="KW-0812">Transmembrane</keyword>
<gene>
    <name evidence="7" type="primary">ybhL</name>
    <name evidence="7" type="ORF">NCTC13100_01827</name>
</gene>
<dbReference type="PANTHER" id="PTHR23291:SF50">
    <property type="entry name" value="PROTEIN LIFEGUARD 4"/>
    <property type="match status" value="1"/>
</dbReference>
<accession>A0A379DL10</accession>
<dbReference type="GO" id="GO:0005886">
    <property type="term" value="C:plasma membrane"/>
    <property type="evidence" value="ECO:0007669"/>
    <property type="project" value="TreeGrafter"/>
</dbReference>
<evidence type="ECO:0000256" key="6">
    <source>
        <dbReference type="RuleBase" id="RU004379"/>
    </source>
</evidence>
<keyword evidence="5 6" id="KW-0472">Membrane</keyword>
<evidence type="ECO:0000256" key="1">
    <source>
        <dbReference type="ARBA" id="ARBA00004141"/>
    </source>
</evidence>
<feature type="transmembrane region" description="Helical" evidence="6">
    <location>
        <begin position="58"/>
        <end position="78"/>
    </location>
</feature>
<feature type="transmembrane region" description="Helical" evidence="6">
    <location>
        <begin position="144"/>
        <end position="162"/>
    </location>
</feature>
<name>A0A379DL10_9PORP</name>
<feature type="transmembrane region" description="Helical" evidence="6">
    <location>
        <begin position="85"/>
        <end position="107"/>
    </location>
</feature>